<dbReference type="EMBL" id="JAQIZT010000002">
    <property type="protein sequence ID" value="KAJ7006036.1"/>
    <property type="molecule type" value="Genomic_DNA"/>
</dbReference>
<reference evidence="1" key="1">
    <citation type="journal article" date="2023" name="Mol. Ecol. Resour.">
        <title>Chromosome-level genome assembly of a triploid poplar Populus alba 'Berolinensis'.</title>
        <authorList>
            <person name="Chen S."/>
            <person name="Yu Y."/>
            <person name="Wang X."/>
            <person name="Wang S."/>
            <person name="Zhang T."/>
            <person name="Zhou Y."/>
            <person name="He R."/>
            <person name="Meng N."/>
            <person name="Wang Y."/>
            <person name="Liu W."/>
            <person name="Liu Z."/>
            <person name="Liu J."/>
            <person name="Guo Q."/>
            <person name="Huang H."/>
            <person name="Sederoff R.R."/>
            <person name="Wang G."/>
            <person name="Qu G."/>
            <person name="Chen S."/>
        </authorList>
    </citation>
    <scope>NUCLEOTIDE SEQUENCE</scope>
    <source>
        <strain evidence="1">SC-2020</strain>
    </source>
</reference>
<evidence type="ECO:0000313" key="1">
    <source>
        <dbReference type="EMBL" id="KAJ7006036.1"/>
    </source>
</evidence>
<protein>
    <submittedName>
        <fullName evidence="1">Uncharacterized protein</fullName>
    </submittedName>
</protein>
<accession>A0AAD6WBT8</accession>
<name>A0AAD6WBT8_9ROSI</name>
<evidence type="ECO:0000313" key="2">
    <source>
        <dbReference type="Proteomes" id="UP001164929"/>
    </source>
</evidence>
<keyword evidence="2" id="KW-1185">Reference proteome</keyword>
<gene>
    <name evidence="1" type="ORF">NC653_005394</name>
</gene>
<dbReference type="AlphaFoldDB" id="A0AAD6WBT8"/>
<organism evidence="1 2">
    <name type="scientific">Populus alba x Populus x berolinensis</name>
    <dbReference type="NCBI Taxonomy" id="444605"/>
    <lineage>
        <taxon>Eukaryota</taxon>
        <taxon>Viridiplantae</taxon>
        <taxon>Streptophyta</taxon>
        <taxon>Embryophyta</taxon>
        <taxon>Tracheophyta</taxon>
        <taxon>Spermatophyta</taxon>
        <taxon>Magnoliopsida</taxon>
        <taxon>eudicotyledons</taxon>
        <taxon>Gunneridae</taxon>
        <taxon>Pentapetalae</taxon>
        <taxon>rosids</taxon>
        <taxon>fabids</taxon>
        <taxon>Malpighiales</taxon>
        <taxon>Salicaceae</taxon>
        <taxon>Saliceae</taxon>
        <taxon>Populus</taxon>
    </lineage>
</organism>
<sequence length="75" mass="8956">MKQKVCRKAQGEMWGGELNKRNYFKPRFQSDARLDVPVDSSLKEDSRYRRLISNDRKISIKLPERHRCTLKSFRG</sequence>
<comment type="caution">
    <text evidence="1">The sequence shown here is derived from an EMBL/GenBank/DDBJ whole genome shotgun (WGS) entry which is preliminary data.</text>
</comment>
<proteinExistence type="predicted"/>
<dbReference type="Proteomes" id="UP001164929">
    <property type="component" value="Chromosome 2"/>
</dbReference>